<dbReference type="EMBL" id="BMOC01000001">
    <property type="protein sequence ID" value="GGI95993.1"/>
    <property type="molecule type" value="Genomic_DNA"/>
</dbReference>
<sequence length="143" mass="15989">MGVYPDDEEFIQSPEPYLGEAVTTGGDVQQVSPLVIEVETTQGKHDVTITDSGLRPDVDDKVRVFGTLTDPRTIQSQYAFVVPSSGQWYAWSVSFLAGLWVLARLIAHWTVDVSRLRFQRRAEPLSIRRLLAARQSRGGDRDA</sequence>
<organism evidence="2 3">
    <name type="scientific">Halobellus salinus</name>
    <dbReference type="NCBI Taxonomy" id="931585"/>
    <lineage>
        <taxon>Archaea</taxon>
        <taxon>Methanobacteriati</taxon>
        <taxon>Methanobacteriota</taxon>
        <taxon>Stenosarchaea group</taxon>
        <taxon>Halobacteria</taxon>
        <taxon>Halobacteriales</taxon>
        <taxon>Haloferacaceae</taxon>
        <taxon>Halobellus</taxon>
    </lineage>
</organism>
<feature type="transmembrane region" description="Helical" evidence="1">
    <location>
        <begin position="88"/>
        <end position="111"/>
    </location>
</feature>
<keyword evidence="1" id="KW-1133">Transmembrane helix</keyword>
<evidence type="ECO:0000256" key="1">
    <source>
        <dbReference type="SAM" id="Phobius"/>
    </source>
</evidence>
<dbReference type="AlphaFoldDB" id="A0A830ELS3"/>
<keyword evidence="1" id="KW-0812">Transmembrane</keyword>
<name>A0A830ELS3_9EURY</name>
<keyword evidence="3" id="KW-1185">Reference proteome</keyword>
<protein>
    <submittedName>
        <fullName evidence="2">Uncharacterized protein</fullName>
    </submittedName>
</protein>
<comment type="caution">
    <text evidence="2">The sequence shown here is derived from an EMBL/GenBank/DDBJ whole genome shotgun (WGS) entry which is preliminary data.</text>
</comment>
<gene>
    <name evidence="2" type="ORF">GCM10008995_02530</name>
</gene>
<dbReference type="Pfam" id="PF26045">
    <property type="entry name" value="OB_2TM_halo"/>
    <property type="match status" value="1"/>
</dbReference>
<accession>A0A830ELS3</accession>
<dbReference type="InterPro" id="IPR058927">
    <property type="entry name" value="OB_2TM"/>
</dbReference>
<evidence type="ECO:0000313" key="2">
    <source>
        <dbReference type="EMBL" id="GGI95993.1"/>
    </source>
</evidence>
<proteinExistence type="predicted"/>
<evidence type="ECO:0000313" key="3">
    <source>
        <dbReference type="Proteomes" id="UP000653099"/>
    </source>
</evidence>
<reference evidence="2" key="2">
    <citation type="submission" date="2020-09" db="EMBL/GenBank/DDBJ databases">
        <authorList>
            <person name="Sun Q."/>
            <person name="Ohkuma M."/>
        </authorList>
    </citation>
    <scope>NUCLEOTIDE SEQUENCE</scope>
    <source>
        <strain evidence="2">JCM 14359</strain>
    </source>
</reference>
<keyword evidence="1" id="KW-0472">Membrane</keyword>
<dbReference type="Proteomes" id="UP000653099">
    <property type="component" value="Unassembled WGS sequence"/>
</dbReference>
<reference evidence="2" key="1">
    <citation type="journal article" date="2014" name="Int. J. Syst. Evol. Microbiol.">
        <title>Complete genome sequence of Corynebacterium casei LMG S-19264T (=DSM 44701T), isolated from a smear-ripened cheese.</title>
        <authorList>
            <consortium name="US DOE Joint Genome Institute (JGI-PGF)"/>
            <person name="Walter F."/>
            <person name="Albersmeier A."/>
            <person name="Kalinowski J."/>
            <person name="Ruckert C."/>
        </authorList>
    </citation>
    <scope>NUCLEOTIDE SEQUENCE</scope>
    <source>
        <strain evidence="2">JCM 14359</strain>
    </source>
</reference>